<name>A0A183E779_9BILA</name>
<dbReference type="OrthoDB" id="6147534at2759"/>
<organism evidence="4">
    <name type="scientific">Gongylonema pulchrum</name>
    <dbReference type="NCBI Taxonomy" id="637853"/>
    <lineage>
        <taxon>Eukaryota</taxon>
        <taxon>Metazoa</taxon>
        <taxon>Ecdysozoa</taxon>
        <taxon>Nematoda</taxon>
        <taxon>Chromadorea</taxon>
        <taxon>Rhabditida</taxon>
        <taxon>Spirurina</taxon>
        <taxon>Spiruromorpha</taxon>
        <taxon>Spiruroidea</taxon>
        <taxon>Gongylonematidae</taxon>
        <taxon>Gongylonema</taxon>
    </lineage>
</organism>
<feature type="domain" description="BAH" evidence="1">
    <location>
        <begin position="35"/>
        <end position="166"/>
    </location>
</feature>
<evidence type="ECO:0000313" key="2">
    <source>
        <dbReference type="EMBL" id="VDN28610.1"/>
    </source>
</evidence>
<protein>
    <submittedName>
        <fullName evidence="4">BAH domain-containing protein</fullName>
    </submittedName>
</protein>
<dbReference type="EMBL" id="UYRT01084275">
    <property type="protein sequence ID" value="VDN28610.1"/>
    <property type="molecule type" value="Genomic_DNA"/>
</dbReference>
<reference evidence="2 3" key="2">
    <citation type="submission" date="2018-11" db="EMBL/GenBank/DDBJ databases">
        <authorList>
            <consortium name="Pathogen Informatics"/>
        </authorList>
    </citation>
    <scope>NUCLEOTIDE SEQUENCE [LARGE SCALE GENOMIC DNA]</scope>
</reference>
<dbReference type="Proteomes" id="UP000271098">
    <property type="component" value="Unassembled WGS sequence"/>
</dbReference>
<dbReference type="AlphaFoldDB" id="A0A183E779"/>
<dbReference type="InterPro" id="IPR001025">
    <property type="entry name" value="BAH_dom"/>
</dbReference>
<dbReference type="InterPro" id="IPR043151">
    <property type="entry name" value="BAH_sf"/>
</dbReference>
<sequence>MSDPQLGDPTKSRRGKAYKARSDNDYKCFEAHDGVLYRPGDHVFLEVSQCEPYYIGTIANFKMTKRDQMSVKVTRFYRPEDVPEDSYSLLLQDRQDDTSLNHAVMAAMQIRELFSSEIASVHPICHLRSSSFPFLFTPILFICKFYQFFRFFSRFSNASLSFSLYRRAEI</sequence>
<gene>
    <name evidence="2" type="ORF">GPUH_LOCUS16820</name>
</gene>
<evidence type="ECO:0000313" key="4">
    <source>
        <dbReference type="WBParaSite" id="GPUH_0001684201-mRNA-1"/>
    </source>
</evidence>
<dbReference type="GO" id="GO:0003682">
    <property type="term" value="F:chromatin binding"/>
    <property type="evidence" value="ECO:0007669"/>
    <property type="project" value="InterPro"/>
</dbReference>
<proteinExistence type="predicted"/>
<dbReference type="PROSITE" id="PS51038">
    <property type="entry name" value="BAH"/>
    <property type="match status" value="1"/>
</dbReference>
<dbReference type="Gene3D" id="2.30.30.490">
    <property type="match status" value="1"/>
</dbReference>
<evidence type="ECO:0000259" key="1">
    <source>
        <dbReference type="PROSITE" id="PS51038"/>
    </source>
</evidence>
<accession>A0A183E779</accession>
<evidence type="ECO:0000313" key="3">
    <source>
        <dbReference type="Proteomes" id="UP000271098"/>
    </source>
</evidence>
<reference evidence="4" key="1">
    <citation type="submission" date="2016-06" db="UniProtKB">
        <authorList>
            <consortium name="WormBaseParasite"/>
        </authorList>
    </citation>
    <scope>IDENTIFICATION</scope>
</reference>
<keyword evidence="3" id="KW-1185">Reference proteome</keyword>
<dbReference type="Pfam" id="PF01426">
    <property type="entry name" value="BAH"/>
    <property type="match status" value="1"/>
</dbReference>
<dbReference type="WBParaSite" id="GPUH_0001684201-mRNA-1">
    <property type="protein sequence ID" value="GPUH_0001684201-mRNA-1"/>
    <property type="gene ID" value="GPUH_0001684201"/>
</dbReference>